<dbReference type="PANTHER" id="PTHR22946:SF0">
    <property type="entry name" value="DIENELACTONE HYDROLASE DOMAIN-CONTAINING PROTEIN"/>
    <property type="match status" value="1"/>
</dbReference>
<feature type="domain" description="Dienelactone hydrolase" evidence="2">
    <location>
        <begin position="31"/>
        <end position="239"/>
    </location>
</feature>
<keyword evidence="4" id="KW-1185">Reference proteome</keyword>
<sequence>MKPGLVISTPVEYRHGSAVMEGLLLHGDMIPEPAPTVLVCHGAEGRSDVLVQMSVRLLRWGYQAFVMDLYGKGVTGSTAEEFDALMRPFLQDRAMLADRLSTVVATVAGLPQVDASRLAAIGFCFGGLCVLDLARHDAAVRGVASFHGVLTPPPGWTPRPTSCKVAVYHGWEDPFARPDDVTALAAELTAAGADWQLHAFGHTYHSFMAEQADSPELGIRYSRRSAERAWWSLERFLAECLRDPS</sequence>
<protein>
    <recommendedName>
        <fullName evidence="2">Dienelactone hydrolase domain-containing protein</fullName>
    </recommendedName>
</protein>
<dbReference type="InterPro" id="IPR002925">
    <property type="entry name" value="Dienelactn_hydro"/>
</dbReference>
<gene>
    <name evidence="3" type="ORF">BKM31_21160</name>
</gene>
<dbReference type="STRING" id="1909395.BKM31_21160"/>
<dbReference type="OrthoDB" id="188362at2"/>
<name>A0A1V0AK13_9ACTN</name>
<accession>A0A1V0AK13</accession>
<dbReference type="Gene3D" id="3.40.50.1820">
    <property type="entry name" value="alpha/beta hydrolase"/>
    <property type="match status" value="1"/>
</dbReference>
<dbReference type="InterPro" id="IPR029058">
    <property type="entry name" value="AB_hydrolase_fold"/>
</dbReference>
<proteinExistence type="inferred from homology"/>
<dbReference type="AlphaFoldDB" id="A0A1V0AK13"/>
<dbReference type="GO" id="GO:0016787">
    <property type="term" value="F:hydrolase activity"/>
    <property type="evidence" value="ECO:0007669"/>
    <property type="project" value="InterPro"/>
</dbReference>
<dbReference type="RefSeq" id="WP_080046859.1">
    <property type="nucleotide sequence ID" value="NZ_CP017717.1"/>
</dbReference>
<dbReference type="SUPFAM" id="SSF53474">
    <property type="entry name" value="alpha/beta-Hydrolases"/>
    <property type="match status" value="1"/>
</dbReference>
<evidence type="ECO:0000313" key="3">
    <source>
        <dbReference type="EMBL" id="AQZ70548.1"/>
    </source>
</evidence>
<comment type="similarity">
    <text evidence="1">Belongs to the AB hydrolase superfamily.</text>
</comment>
<dbReference type="EMBL" id="CP017717">
    <property type="protein sequence ID" value="AQZ70548.1"/>
    <property type="molecule type" value="Genomic_DNA"/>
</dbReference>
<dbReference type="Pfam" id="PF01738">
    <property type="entry name" value="DLH"/>
    <property type="match status" value="1"/>
</dbReference>
<dbReference type="PANTHER" id="PTHR22946">
    <property type="entry name" value="DIENELACTONE HYDROLASE DOMAIN-CONTAINING PROTEIN-RELATED"/>
    <property type="match status" value="1"/>
</dbReference>
<evidence type="ECO:0000259" key="2">
    <source>
        <dbReference type="Pfam" id="PF01738"/>
    </source>
</evidence>
<dbReference type="InterPro" id="IPR050261">
    <property type="entry name" value="FrsA_esterase"/>
</dbReference>
<organism evidence="3 4">
    <name type="scientific">[Actinomadura] parvosata subsp. kistnae</name>
    <dbReference type="NCBI Taxonomy" id="1909395"/>
    <lineage>
        <taxon>Bacteria</taxon>
        <taxon>Bacillati</taxon>
        <taxon>Actinomycetota</taxon>
        <taxon>Actinomycetes</taxon>
        <taxon>Streptosporangiales</taxon>
        <taxon>Streptosporangiaceae</taxon>
        <taxon>Nonomuraea</taxon>
    </lineage>
</organism>
<dbReference type="Proteomes" id="UP000190797">
    <property type="component" value="Chromosome"/>
</dbReference>
<reference evidence="4" key="1">
    <citation type="journal article" date="2017" name="Med. Chem. Commun.">
        <title>Nonomuraea sp. ATCC 55076 harbours the largest actinomycete chromosome to date and the kistamicin biosynthetic gene cluster.</title>
        <authorList>
            <person name="Nazari B."/>
            <person name="Forneris C.C."/>
            <person name="Gibson M.I."/>
            <person name="Moon K."/>
            <person name="Schramma K.R."/>
            <person name="Seyedsayamdost M.R."/>
        </authorList>
    </citation>
    <scope>NUCLEOTIDE SEQUENCE [LARGE SCALE GENOMIC DNA]</scope>
    <source>
        <strain evidence="4">ATCC 55076</strain>
    </source>
</reference>
<dbReference type="KEGG" id="noa:BKM31_21160"/>
<evidence type="ECO:0000313" key="4">
    <source>
        <dbReference type="Proteomes" id="UP000190797"/>
    </source>
</evidence>
<evidence type="ECO:0000256" key="1">
    <source>
        <dbReference type="ARBA" id="ARBA00008645"/>
    </source>
</evidence>